<dbReference type="SUPFAM" id="SSF52129">
    <property type="entry name" value="Caspase-like"/>
    <property type="match status" value="1"/>
</dbReference>
<dbReference type="InterPro" id="IPR015917">
    <property type="entry name" value="Pept_C14A"/>
</dbReference>
<dbReference type="GO" id="GO:0006915">
    <property type="term" value="P:apoptotic process"/>
    <property type="evidence" value="ECO:0007669"/>
    <property type="project" value="UniProtKB-KW"/>
</dbReference>
<gene>
    <name evidence="12" type="ORF">CAPTEDRAFT_225565</name>
</gene>
<keyword evidence="14" id="KW-1185">Reference proteome</keyword>
<dbReference type="InterPro" id="IPR011600">
    <property type="entry name" value="Pept_C14_caspase"/>
</dbReference>
<dbReference type="InterPro" id="IPR001315">
    <property type="entry name" value="CARD"/>
</dbReference>
<evidence type="ECO:0000259" key="9">
    <source>
        <dbReference type="PROSITE" id="PS50207"/>
    </source>
</evidence>
<dbReference type="EMBL" id="AMQN01009626">
    <property type="status" value="NOT_ANNOTATED_CDS"/>
    <property type="molecule type" value="Genomic_DNA"/>
</dbReference>
<dbReference type="PROSITE" id="PS50208">
    <property type="entry name" value="CASPASE_P20"/>
    <property type="match status" value="1"/>
</dbReference>
<dbReference type="OrthoDB" id="10004338at2759"/>
<dbReference type="EMBL" id="KB305828">
    <property type="protein sequence ID" value="ELU00616.1"/>
    <property type="molecule type" value="Genomic_DNA"/>
</dbReference>
<dbReference type="OMA" id="AQHAHEM"/>
<evidence type="ECO:0000256" key="1">
    <source>
        <dbReference type="ARBA" id="ARBA00010134"/>
    </source>
</evidence>
<keyword evidence="5" id="KW-0788">Thiol protease</keyword>
<evidence type="ECO:0000313" key="13">
    <source>
        <dbReference type="EnsemblMetazoa" id="CapteP225565"/>
    </source>
</evidence>
<dbReference type="PROSITE" id="PS50209">
    <property type="entry name" value="CARD"/>
    <property type="match status" value="1"/>
</dbReference>
<organism evidence="12">
    <name type="scientific">Capitella teleta</name>
    <name type="common">Polychaete worm</name>
    <dbReference type="NCBI Taxonomy" id="283909"/>
    <lineage>
        <taxon>Eukaryota</taxon>
        <taxon>Metazoa</taxon>
        <taxon>Spiralia</taxon>
        <taxon>Lophotrochozoa</taxon>
        <taxon>Annelida</taxon>
        <taxon>Polychaeta</taxon>
        <taxon>Sedentaria</taxon>
        <taxon>Scolecida</taxon>
        <taxon>Capitellidae</taxon>
        <taxon>Capitella</taxon>
    </lineage>
</organism>
<dbReference type="InterPro" id="IPR011029">
    <property type="entry name" value="DEATH-like_dom_sf"/>
</dbReference>
<evidence type="ECO:0000256" key="4">
    <source>
        <dbReference type="ARBA" id="ARBA00022801"/>
    </source>
</evidence>
<dbReference type="Pfam" id="PF00619">
    <property type="entry name" value="CARD"/>
    <property type="match status" value="1"/>
</dbReference>
<dbReference type="InterPro" id="IPR002138">
    <property type="entry name" value="Pept_C14_p10"/>
</dbReference>
<evidence type="ECO:0000256" key="6">
    <source>
        <dbReference type="ARBA" id="ARBA00023145"/>
    </source>
</evidence>
<evidence type="ECO:0000259" key="11">
    <source>
        <dbReference type="PROSITE" id="PS50209"/>
    </source>
</evidence>
<reference evidence="12 14" key="2">
    <citation type="journal article" date="2013" name="Nature">
        <title>Insights into bilaterian evolution from three spiralian genomes.</title>
        <authorList>
            <person name="Simakov O."/>
            <person name="Marletaz F."/>
            <person name="Cho S.J."/>
            <person name="Edsinger-Gonzales E."/>
            <person name="Havlak P."/>
            <person name="Hellsten U."/>
            <person name="Kuo D.H."/>
            <person name="Larsson T."/>
            <person name="Lv J."/>
            <person name="Arendt D."/>
            <person name="Savage R."/>
            <person name="Osoegawa K."/>
            <person name="de Jong P."/>
            <person name="Grimwood J."/>
            <person name="Chapman J.A."/>
            <person name="Shapiro H."/>
            <person name="Aerts A."/>
            <person name="Otillar R.P."/>
            <person name="Terry A.Y."/>
            <person name="Boore J.L."/>
            <person name="Grigoriev I.V."/>
            <person name="Lindberg D.R."/>
            <person name="Seaver E.C."/>
            <person name="Weisblat D.A."/>
            <person name="Putnam N.H."/>
            <person name="Rokhsar D.S."/>
        </authorList>
    </citation>
    <scope>NUCLEOTIDE SEQUENCE</scope>
    <source>
        <strain evidence="12 14">I ESC-2004</strain>
    </source>
</reference>
<dbReference type="GO" id="GO:0042981">
    <property type="term" value="P:regulation of apoptotic process"/>
    <property type="evidence" value="ECO:0007669"/>
    <property type="project" value="InterPro"/>
</dbReference>
<dbReference type="PROSITE" id="PS50207">
    <property type="entry name" value="CASPASE_P10"/>
    <property type="match status" value="1"/>
</dbReference>
<dbReference type="InterPro" id="IPR033139">
    <property type="entry name" value="Caspase_cys_AS"/>
</dbReference>
<dbReference type="PANTHER" id="PTHR47901">
    <property type="entry name" value="CASPASE RECRUITMENT DOMAIN-CONTAINING PROTEIN 18"/>
    <property type="match status" value="1"/>
</dbReference>
<dbReference type="SMART" id="SM00115">
    <property type="entry name" value="CASc"/>
    <property type="match status" value="1"/>
</dbReference>
<dbReference type="InterPro" id="IPR002398">
    <property type="entry name" value="Pept_C14"/>
</dbReference>
<evidence type="ECO:0000256" key="5">
    <source>
        <dbReference type="ARBA" id="ARBA00022807"/>
    </source>
</evidence>
<keyword evidence="6" id="KW-0865">Zymogen</keyword>
<dbReference type="AlphaFoldDB" id="R7U3B7"/>
<accession>R7U3B7</accession>
<dbReference type="PROSITE" id="PS01122">
    <property type="entry name" value="CASPASE_CYS"/>
    <property type="match status" value="1"/>
</dbReference>
<dbReference type="CDD" id="cd00032">
    <property type="entry name" value="CASc"/>
    <property type="match status" value="1"/>
</dbReference>
<dbReference type="Gene3D" id="3.30.70.1470">
    <property type="entry name" value="Caspase-like"/>
    <property type="match status" value="1"/>
</dbReference>
<reference evidence="14" key="1">
    <citation type="submission" date="2012-12" db="EMBL/GenBank/DDBJ databases">
        <authorList>
            <person name="Hellsten U."/>
            <person name="Grimwood J."/>
            <person name="Chapman J.A."/>
            <person name="Shapiro H."/>
            <person name="Aerts A."/>
            <person name="Otillar R.P."/>
            <person name="Terry A.Y."/>
            <person name="Boore J.L."/>
            <person name="Simakov O."/>
            <person name="Marletaz F."/>
            <person name="Cho S.-J."/>
            <person name="Edsinger-Gonzales E."/>
            <person name="Havlak P."/>
            <person name="Kuo D.-H."/>
            <person name="Larsson T."/>
            <person name="Lv J."/>
            <person name="Arendt D."/>
            <person name="Savage R."/>
            <person name="Osoegawa K."/>
            <person name="de Jong P."/>
            <person name="Lindberg D.R."/>
            <person name="Seaver E.C."/>
            <person name="Weisblat D.A."/>
            <person name="Putnam N.H."/>
            <person name="Grigoriev I.V."/>
            <person name="Rokhsar D.S."/>
        </authorList>
    </citation>
    <scope>NUCLEOTIDE SEQUENCE</scope>
    <source>
        <strain evidence="14">I ESC-2004</strain>
    </source>
</reference>
<dbReference type="InterPro" id="IPR029030">
    <property type="entry name" value="Caspase-like_dom_sf"/>
</dbReference>
<evidence type="ECO:0000313" key="12">
    <source>
        <dbReference type="EMBL" id="ELU00616.1"/>
    </source>
</evidence>
<dbReference type="SUPFAM" id="SSF47986">
    <property type="entry name" value="DEATH domain"/>
    <property type="match status" value="1"/>
</dbReference>
<dbReference type="Pfam" id="PF00656">
    <property type="entry name" value="Peptidase_C14"/>
    <property type="match status" value="1"/>
</dbReference>
<sequence>MMSMTKEHKHILTKYRVELVEEITLDHALWDQLRTRGVITQSVHRNIMHNNHEKEQIGLLLDHLPRRPDTSFDSFCEALIATEQDHIVSQYLRQADQPECCQKRAINDSEDVSSSKKICLQDDKMMEEDDLDLIDGPCDVYVTHCRSQFYENHKRGAYPMNKVWRGHALIINVQTVMGQPPRKGTDIDRDKLEKLWHAMHFQTQIYNDEDGLGAEEIYEKVKAFVSKTTDEDQACVICLLSHGAEDRIFGSDGDTIPVTRIIRLLEGKNAPQLAGKPKILIMQACRGKTEDSGVRYEDEPDNAQLQPSGSDVIVCHPTLHGYMSWRNTQRGSWFISAIVQVLAKHAHDLDILKLLTRVNAAVSLKESSQGQKKQIPEFSSCLRKDLFFFPGIRK</sequence>
<feature type="domain" description="Caspase family p10" evidence="9">
    <location>
        <begin position="302"/>
        <end position="390"/>
    </location>
</feature>
<dbReference type="Gene3D" id="1.10.533.10">
    <property type="entry name" value="Death Domain, Fas"/>
    <property type="match status" value="1"/>
</dbReference>
<keyword evidence="4" id="KW-0378">Hydrolase</keyword>
<keyword evidence="2" id="KW-0645">Protease</keyword>
<evidence type="ECO:0000256" key="8">
    <source>
        <dbReference type="RuleBase" id="RU003971"/>
    </source>
</evidence>
<dbReference type="InterPro" id="IPR001309">
    <property type="entry name" value="Pept_C14_p20"/>
</dbReference>
<dbReference type="SMART" id="SM00114">
    <property type="entry name" value="CARD"/>
    <property type="match status" value="1"/>
</dbReference>
<dbReference type="PANTHER" id="PTHR47901:SF8">
    <property type="entry name" value="CASPASE-3"/>
    <property type="match status" value="1"/>
</dbReference>
<feature type="domain" description="Caspase family p20" evidence="10">
    <location>
        <begin position="164"/>
        <end position="289"/>
    </location>
</feature>
<reference evidence="13" key="3">
    <citation type="submission" date="2015-06" db="UniProtKB">
        <authorList>
            <consortium name="EnsemblMetazoa"/>
        </authorList>
    </citation>
    <scope>IDENTIFICATION</scope>
</reference>
<keyword evidence="3" id="KW-0053">Apoptosis</keyword>
<dbReference type="STRING" id="283909.R7U3B7"/>
<dbReference type="Gene3D" id="3.40.50.1460">
    <property type="match status" value="1"/>
</dbReference>
<protein>
    <submittedName>
        <fullName evidence="12 13">Uncharacterized protein</fullName>
    </submittedName>
</protein>
<feature type="domain" description="CARD" evidence="11">
    <location>
        <begin position="4"/>
        <end position="94"/>
    </location>
</feature>
<dbReference type="GO" id="GO:0006508">
    <property type="term" value="P:proteolysis"/>
    <property type="evidence" value="ECO:0007669"/>
    <property type="project" value="UniProtKB-KW"/>
</dbReference>
<dbReference type="PRINTS" id="PR00376">
    <property type="entry name" value="IL1BCENZYME"/>
</dbReference>
<dbReference type="Proteomes" id="UP000014760">
    <property type="component" value="Unassembled WGS sequence"/>
</dbReference>
<evidence type="ECO:0000256" key="3">
    <source>
        <dbReference type="ARBA" id="ARBA00022703"/>
    </source>
</evidence>
<feature type="active site" evidence="7">
    <location>
        <position position="242"/>
    </location>
</feature>
<comment type="similarity">
    <text evidence="1 8">Belongs to the peptidase C14A family.</text>
</comment>
<feature type="active site" evidence="7">
    <location>
        <position position="285"/>
    </location>
</feature>
<evidence type="ECO:0000313" key="14">
    <source>
        <dbReference type="Proteomes" id="UP000014760"/>
    </source>
</evidence>
<evidence type="ECO:0000256" key="7">
    <source>
        <dbReference type="PIRSR" id="PIRSR038001-1"/>
    </source>
</evidence>
<evidence type="ECO:0000256" key="2">
    <source>
        <dbReference type="ARBA" id="ARBA00022670"/>
    </source>
</evidence>
<dbReference type="PIRSF" id="PIRSF038001">
    <property type="entry name" value="Caspase_ICE"/>
    <property type="match status" value="1"/>
</dbReference>
<evidence type="ECO:0000259" key="10">
    <source>
        <dbReference type="PROSITE" id="PS50208"/>
    </source>
</evidence>
<dbReference type="GO" id="GO:0004197">
    <property type="term" value="F:cysteine-type endopeptidase activity"/>
    <property type="evidence" value="ECO:0007669"/>
    <property type="project" value="InterPro"/>
</dbReference>
<dbReference type="HOGENOM" id="CLU_058109_0_0_1"/>
<proteinExistence type="inferred from homology"/>
<name>R7U3B7_CAPTE</name>
<dbReference type="EnsemblMetazoa" id="CapteT225565">
    <property type="protein sequence ID" value="CapteP225565"/>
    <property type="gene ID" value="CapteG225565"/>
</dbReference>
<dbReference type="CDD" id="cd01671">
    <property type="entry name" value="CARD"/>
    <property type="match status" value="1"/>
</dbReference>